<feature type="compositionally biased region" description="Basic and acidic residues" evidence="1">
    <location>
        <begin position="23"/>
        <end position="36"/>
    </location>
</feature>
<dbReference type="PANTHER" id="PTHR33346:SF51">
    <property type="entry name" value="ABSCISIC ACID AND ENVIRONMENTAL STRESS-INDUCIBLE PROTEIN TAS14-LIKE"/>
    <property type="match status" value="1"/>
</dbReference>
<evidence type="ECO:0000256" key="1">
    <source>
        <dbReference type="SAM" id="MobiDB-lite"/>
    </source>
</evidence>
<proteinExistence type="predicted"/>
<dbReference type="Pfam" id="PF00257">
    <property type="entry name" value="Dehydrin"/>
    <property type="match status" value="1"/>
</dbReference>
<feature type="region of interest" description="Disordered" evidence="1">
    <location>
        <begin position="1"/>
        <end position="36"/>
    </location>
</feature>
<name>A0ABS8SY64_DATST</name>
<dbReference type="PANTHER" id="PTHR33346">
    <property type="entry name" value="DEHYDRIN XERO 2-RELATED"/>
    <property type="match status" value="1"/>
</dbReference>
<gene>
    <name evidence="2" type="ORF">HAX54_051388</name>
</gene>
<dbReference type="Proteomes" id="UP000823775">
    <property type="component" value="Unassembled WGS sequence"/>
</dbReference>
<feature type="compositionally biased region" description="Basic and acidic residues" evidence="1">
    <location>
        <begin position="120"/>
        <end position="137"/>
    </location>
</feature>
<sequence length="137" mass="15367">MLIRPPTADNNDDESTYNLGSDRGGRREGREHRELKGVNKVVVKPHRHGDVFIAKGKEDALCTKKLSEDDGEGGRRKKKGVKEKIKETLTGGTHDDNNKKELADQQHPAQTTAVVENEGEEKKGMMEKIKEKIPDMH</sequence>
<feature type="compositionally biased region" description="Basic and acidic residues" evidence="1">
    <location>
        <begin position="82"/>
        <end position="104"/>
    </location>
</feature>
<feature type="region of interest" description="Disordered" evidence="1">
    <location>
        <begin position="64"/>
        <end position="137"/>
    </location>
</feature>
<organism evidence="2 3">
    <name type="scientific">Datura stramonium</name>
    <name type="common">Jimsonweed</name>
    <name type="synonym">Common thornapple</name>
    <dbReference type="NCBI Taxonomy" id="4076"/>
    <lineage>
        <taxon>Eukaryota</taxon>
        <taxon>Viridiplantae</taxon>
        <taxon>Streptophyta</taxon>
        <taxon>Embryophyta</taxon>
        <taxon>Tracheophyta</taxon>
        <taxon>Spermatophyta</taxon>
        <taxon>Magnoliopsida</taxon>
        <taxon>eudicotyledons</taxon>
        <taxon>Gunneridae</taxon>
        <taxon>Pentapetalae</taxon>
        <taxon>asterids</taxon>
        <taxon>lamiids</taxon>
        <taxon>Solanales</taxon>
        <taxon>Solanaceae</taxon>
        <taxon>Solanoideae</taxon>
        <taxon>Datureae</taxon>
        <taxon>Datura</taxon>
    </lineage>
</organism>
<evidence type="ECO:0000313" key="2">
    <source>
        <dbReference type="EMBL" id="MCD7463791.1"/>
    </source>
</evidence>
<dbReference type="Gene3D" id="3.30.200.20">
    <property type="entry name" value="Phosphorylase Kinase, domain 1"/>
    <property type="match status" value="1"/>
</dbReference>
<evidence type="ECO:0000313" key="3">
    <source>
        <dbReference type="Proteomes" id="UP000823775"/>
    </source>
</evidence>
<dbReference type="EMBL" id="JACEIK010000914">
    <property type="protein sequence ID" value="MCD7463791.1"/>
    <property type="molecule type" value="Genomic_DNA"/>
</dbReference>
<evidence type="ECO:0008006" key="4">
    <source>
        <dbReference type="Google" id="ProtNLM"/>
    </source>
</evidence>
<feature type="compositionally biased region" description="Basic and acidic residues" evidence="1">
    <location>
        <begin position="64"/>
        <end position="74"/>
    </location>
</feature>
<keyword evidence="3" id="KW-1185">Reference proteome</keyword>
<dbReference type="InterPro" id="IPR000167">
    <property type="entry name" value="Dehydrin"/>
</dbReference>
<reference evidence="2 3" key="1">
    <citation type="journal article" date="2021" name="BMC Genomics">
        <title>Datura genome reveals duplications of psychoactive alkaloid biosynthetic genes and high mutation rate following tissue culture.</title>
        <authorList>
            <person name="Rajewski A."/>
            <person name="Carter-House D."/>
            <person name="Stajich J."/>
            <person name="Litt A."/>
        </authorList>
    </citation>
    <scope>NUCLEOTIDE SEQUENCE [LARGE SCALE GENOMIC DNA]</scope>
    <source>
        <strain evidence="2">AR-01</strain>
    </source>
</reference>
<protein>
    <recommendedName>
        <fullName evidence="4">Dehydrin</fullName>
    </recommendedName>
</protein>
<comment type="caution">
    <text evidence="2">The sequence shown here is derived from an EMBL/GenBank/DDBJ whole genome shotgun (WGS) entry which is preliminary data.</text>
</comment>
<accession>A0ABS8SY64</accession>